<keyword evidence="2" id="KW-0732">Signal</keyword>
<reference evidence="5" key="1">
    <citation type="submission" date="2021-02" db="EMBL/GenBank/DDBJ databases">
        <authorList>
            <person name="Nowell W R."/>
        </authorList>
    </citation>
    <scope>NUCLEOTIDE SEQUENCE</scope>
</reference>
<evidence type="ECO:0000256" key="1">
    <source>
        <dbReference type="SAM" id="MobiDB-lite"/>
    </source>
</evidence>
<dbReference type="EMBL" id="CAJOBQ010000818">
    <property type="protein sequence ID" value="CAF4421614.1"/>
    <property type="molecule type" value="Genomic_DNA"/>
</dbReference>
<protein>
    <submittedName>
        <fullName evidence="5">Uncharacterized protein</fullName>
    </submittedName>
</protein>
<dbReference type="EMBL" id="CAJNXB010000120">
    <property type="protein sequence ID" value="CAF3025184.1"/>
    <property type="molecule type" value="Genomic_DNA"/>
</dbReference>
<comment type="caution">
    <text evidence="5">The sequence shown here is derived from an EMBL/GenBank/DDBJ whole genome shotgun (WGS) entry which is preliminary data.</text>
</comment>
<dbReference type="Proteomes" id="UP000663872">
    <property type="component" value="Unassembled WGS sequence"/>
</dbReference>
<evidence type="ECO:0000313" key="6">
    <source>
        <dbReference type="Proteomes" id="UP000663862"/>
    </source>
</evidence>
<sequence>MTKFLTLCTRIDFVLIVIVLMSAIELSQATPSRSFDEISMSPGNDGDTDDDDDDNSSLQEQERIHDLNNRLKYFLLTSNSEQRAARRKQQDLLKRELVREYLRSASDSDTGRLQEIKKRFKTYCNSYEDLMNSNWAACG</sequence>
<dbReference type="AlphaFoldDB" id="A0A820QI37"/>
<dbReference type="EMBL" id="CAJNYT010003256">
    <property type="protein sequence ID" value="CAF3543161.1"/>
    <property type="molecule type" value="Genomic_DNA"/>
</dbReference>
<dbReference type="Proteomes" id="UP000663862">
    <property type="component" value="Unassembled WGS sequence"/>
</dbReference>
<evidence type="ECO:0000313" key="5">
    <source>
        <dbReference type="EMBL" id="CAF4421614.1"/>
    </source>
</evidence>
<accession>A0A820QI37</accession>
<evidence type="ECO:0000256" key="2">
    <source>
        <dbReference type="SAM" id="SignalP"/>
    </source>
</evidence>
<gene>
    <name evidence="4" type="ORF">GRG538_LOCUS19861</name>
    <name evidence="3" type="ORF">TIS948_LOCUS2661</name>
    <name evidence="5" type="ORF">TSG867_LOCUS14575</name>
</gene>
<name>A0A820QI37_9BILA</name>
<feature type="compositionally biased region" description="Acidic residues" evidence="1">
    <location>
        <begin position="46"/>
        <end position="55"/>
    </location>
</feature>
<feature type="region of interest" description="Disordered" evidence="1">
    <location>
        <begin position="34"/>
        <end position="59"/>
    </location>
</feature>
<dbReference type="Proteomes" id="UP000663825">
    <property type="component" value="Unassembled WGS sequence"/>
</dbReference>
<organism evidence="5 6">
    <name type="scientific">Rotaria socialis</name>
    <dbReference type="NCBI Taxonomy" id="392032"/>
    <lineage>
        <taxon>Eukaryota</taxon>
        <taxon>Metazoa</taxon>
        <taxon>Spiralia</taxon>
        <taxon>Gnathifera</taxon>
        <taxon>Rotifera</taxon>
        <taxon>Eurotatoria</taxon>
        <taxon>Bdelloidea</taxon>
        <taxon>Philodinida</taxon>
        <taxon>Philodinidae</taxon>
        <taxon>Rotaria</taxon>
    </lineage>
</organism>
<feature type="signal peptide" evidence="2">
    <location>
        <begin position="1"/>
        <end position="29"/>
    </location>
</feature>
<evidence type="ECO:0000313" key="4">
    <source>
        <dbReference type="EMBL" id="CAF3543161.1"/>
    </source>
</evidence>
<proteinExistence type="predicted"/>
<feature type="chain" id="PRO_5044132690" evidence="2">
    <location>
        <begin position="30"/>
        <end position="139"/>
    </location>
</feature>
<evidence type="ECO:0000313" key="3">
    <source>
        <dbReference type="EMBL" id="CAF3025184.1"/>
    </source>
</evidence>
<dbReference type="OrthoDB" id="9997821at2759"/>